<gene>
    <name evidence="1" type="ORF">EJB05_25903</name>
</gene>
<dbReference type="Gramene" id="TVU23529">
    <property type="protein sequence ID" value="TVU23529"/>
    <property type="gene ID" value="EJB05_25903"/>
</dbReference>
<accession>A0A5J9UI96</accession>
<reference evidence="1 2" key="1">
    <citation type="journal article" date="2019" name="Sci. Rep.">
        <title>A high-quality genome of Eragrostis curvula grass provides insights into Poaceae evolution and supports new strategies to enhance forage quality.</title>
        <authorList>
            <person name="Carballo J."/>
            <person name="Santos B.A.C.M."/>
            <person name="Zappacosta D."/>
            <person name="Garbus I."/>
            <person name="Selva J.P."/>
            <person name="Gallo C.A."/>
            <person name="Diaz A."/>
            <person name="Albertini E."/>
            <person name="Caccamo M."/>
            <person name="Echenique V."/>
        </authorList>
    </citation>
    <scope>NUCLEOTIDE SEQUENCE [LARGE SCALE GENOMIC DNA]</scope>
    <source>
        <strain evidence="2">cv. Victoria</strain>
        <tissue evidence="1">Leaf</tissue>
    </source>
</reference>
<evidence type="ECO:0000313" key="1">
    <source>
        <dbReference type="EMBL" id="TVU23529.1"/>
    </source>
</evidence>
<dbReference type="Proteomes" id="UP000324897">
    <property type="component" value="Chromosome 2"/>
</dbReference>
<comment type="caution">
    <text evidence="1">The sequence shown here is derived from an EMBL/GenBank/DDBJ whole genome shotgun (WGS) entry which is preliminary data.</text>
</comment>
<protein>
    <submittedName>
        <fullName evidence="1">Uncharacterized protein</fullName>
    </submittedName>
</protein>
<proteinExistence type="predicted"/>
<organism evidence="1 2">
    <name type="scientific">Eragrostis curvula</name>
    <name type="common">weeping love grass</name>
    <dbReference type="NCBI Taxonomy" id="38414"/>
    <lineage>
        <taxon>Eukaryota</taxon>
        <taxon>Viridiplantae</taxon>
        <taxon>Streptophyta</taxon>
        <taxon>Embryophyta</taxon>
        <taxon>Tracheophyta</taxon>
        <taxon>Spermatophyta</taxon>
        <taxon>Magnoliopsida</taxon>
        <taxon>Liliopsida</taxon>
        <taxon>Poales</taxon>
        <taxon>Poaceae</taxon>
        <taxon>PACMAD clade</taxon>
        <taxon>Chloridoideae</taxon>
        <taxon>Eragrostideae</taxon>
        <taxon>Eragrostidinae</taxon>
        <taxon>Eragrostis</taxon>
    </lineage>
</organism>
<dbReference type="OrthoDB" id="10543996at2759"/>
<name>A0A5J9UI96_9POAL</name>
<feature type="non-terminal residue" evidence="1">
    <location>
        <position position="1"/>
    </location>
</feature>
<sequence>MNGRFSTTLRLCTSLNRSSFKLVASCPSCHGRDLSLGQLARSKTFKQGSSRILGGGASPFCLVATPYSSPSVPAVVASSSRTKVQSSQLGISQITNHSSLGKATASVDPGIPTPKPINSGPILVTADAPWILRYFKLLSCPIGGRCTQDLQSMRFNEFKADKWEEISSQDQVYQFIGGIYDLFAHKVGFHKGGMKINHLKQFPAMN</sequence>
<dbReference type="EMBL" id="RWGY01000013">
    <property type="protein sequence ID" value="TVU23529.1"/>
    <property type="molecule type" value="Genomic_DNA"/>
</dbReference>
<dbReference type="AlphaFoldDB" id="A0A5J9UI96"/>
<keyword evidence="2" id="KW-1185">Reference proteome</keyword>
<evidence type="ECO:0000313" key="2">
    <source>
        <dbReference type="Proteomes" id="UP000324897"/>
    </source>
</evidence>